<evidence type="ECO:0000256" key="1">
    <source>
        <dbReference type="ARBA" id="ARBA00004651"/>
    </source>
</evidence>
<reference evidence="9 10" key="1">
    <citation type="submission" date="2019-03" db="EMBL/GenBank/DDBJ databases">
        <title>Genomic Encyclopedia of Type Strains, Phase IV (KMG-IV): sequencing the most valuable type-strain genomes for metagenomic binning, comparative biology and taxonomic classification.</title>
        <authorList>
            <person name="Goeker M."/>
        </authorList>
    </citation>
    <scope>NUCLEOTIDE SEQUENCE [LARGE SCALE GENOMIC DNA]</scope>
    <source>
        <strain evidence="9 10">DSM 29481</strain>
    </source>
</reference>
<feature type="transmembrane region" description="Helical" evidence="8">
    <location>
        <begin position="302"/>
        <end position="331"/>
    </location>
</feature>
<keyword evidence="3" id="KW-0813">Transport</keyword>
<evidence type="ECO:0000256" key="3">
    <source>
        <dbReference type="ARBA" id="ARBA00022448"/>
    </source>
</evidence>
<keyword evidence="6 8" id="KW-1133">Transmembrane helix</keyword>
<protein>
    <submittedName>
        <fullName evidence="9">Putative PurR-regulated permease PerM</fullName>
    </submittedName>
</protein>
<evidence type="ECO:0000256" key="8">
    <source>
        <dbReference type="SAM" id="Phobius"/>
    </source>
</evidence>
<dbReference type="GO" id="GO:0055085">
    <property type="term" value="P:transmembrane transport"/>
    <property type="evidence" value="ECO:0007669"/>
    <property type="project" value="TreeGrafter"/>
</dbReference>
<comment type="caution">
    <text evidence="9">The sequence shown here is derived from an EMBL/GenBank/DDBJ whole genome shotgun (WGS) entry which is preliminary data.</text>
</comment>
<evidence type="ECO:0000256" key="4">
    <source>
        <dbReference type="ARBA" id="ARBA00022475"/>
    </source>
</evidence>
<dbReference type="EMBL" id="SMBP01000001">
    <property type="protein sequence ID" value="TCU63666.1"/>
    <property type="molecule type" value="Genomic_DNA"/>
</dbReference>
<dbReference type="RefSeq" id="WP_132223473.1">
    <property type="nucleotide sequence ID" value="NZ_JANKBG010000001.1"/>
</dbReference>
<evidence type="ECO:0000256" key="2">
    <source>
        <dbReference type="ARBA" id="ARBA00009773"/>
    </source>
</evidence>
<feature type="transmembrane region" description="Helical" evidence="8">
    <location>
        <begin position="203"/>
        <end position="225"/>
    </location>
</feature>
<evidence type="ECO:0000256" key="6">
    <source>
        <dbReference type="ARBA" id="ARBA00022989"/>
    </source>
</evidence>
<evidence type="ECO:0000256" key="7">
    <source>
        <dbReference type="ARBA" id="ARBA00023136"/>
    </source>
</evidence>
<dbReference type="AlphaFoldDB" id="A0A4R3TN07"/>
<proteinExistence type="inferred from homology"/>
<feature type="transmembrane region" description="Helical" evidence="8">
    <location>
        <begin position="40"/>
        <end position="62"/>
    </location>
</feature>
<feature type="transmembrane region" description="Helical" evidence="8">
    <location>
        <begin position="231"/>
        <end position="261"/>
    </location>
</feature>
<dbReference type="PANTHER" id="PTHR21716:SF53">
    <property type="entry name" value="PERMEASE PERM-RELATED"/>
    <property type="match status" value="1"/>
</dbReference>
<comment type="similarity">
    <text evidence="2">Belongs to the autoinducer-2 exporter (AI-2E) (TC 2.A.86) family.</text>
</comment>
<sequence>MKQRYERILFHAKQLLPCLACIFLLLLIIKQLALDAWLAAIYRAFLPILSGVLLAFFLQPIIDRVQQRFSLKVSVMLVYIGLLAILGAFLAVLLPLLYQQALELAQLVPRWLQQLEGFLKQHHIAYDNLNTLKQNYMQEGYIIAIDSAKSVIDTLTDYGIAYIIAFFISIDMDFWKRTAKKIVPNVTRVATFYHTLSNIIYQYLAGTMLDLLFIIVSVGIVLSLYRFPNALLYAMILALLNLFPYVGATLGLILIAAVAALHYDHYPWMMFFIVWSIQQIESNIIQPLIFNRTMNVRPLLTFVFIFISDAFFGVIGVILSPIFAAVAQIVFRSYLHSKTSDKVGEWEDIWRDFDEVMAEETIP</sequence>
<evidence type="ECO:0000256" key="5">
    <source>
        <dbReference type="ARBA" id="ARBA00022692"/>
    </source>
</evidence>
<keyword evidence="5 8" id="KW-0812">Transmembrane</keyword>
<name>A0A4R3TN07_9FIRM</name>
<dbReference type="PANTHER" id="PTHR21716">
    <property type="entry name" value="TRANSMEMBRANE PROTEIN"/>
    <property type="match status" value="1"/>
</dbReference>
<feature type="transmembrane region" description="Helical" evidence="8">
    <location>
        <begin position="12"/>
        <end position="34"/>
    </location>
</feature>
<dbReference type="GO" id="GO:0005886">
    <property type="term" value="C:plasma membrane"/>
    <property type="evidence" value="ECO:0007669"/>
    <property type="project" value="UniProtKB-SubCell"/>
</dbReference>
<gene>
    <name evidence="9" type="ORF">EDD61_101321</name>
</gene>
<dbReference type="InterPro" id="IPR002549">
    <property type="entry name" value="AI-2E-like"/>
</dbReference>
<keyword evidence="4" id="KW-1003">Cell membrane</keyword>
<accession>A0A4R3TN07</accession>
<keyword evidence="7 8" id="KW-0472">Membrane</keyword>
<dbReference type="Pfam" id="PF01594">
    <property type="entry name" value="AI-2E_transport"/>
    <property type="match status" value="1"/>
</dbReference>
<dbReference type="Proteomes" id="UP000295773">
    <property type="component" value="Unassembled WGS sequence"/>
</dbReference>
<evidence type="ECO:0000313" key="9">
    <source>
        <dbReference type="EMBL" id="TCU63666.1"/>
    </source>
</evidence>
<organism evidence="9 10">
    <name type="scientific">Longicatena caecimuris</name>
    <dbReference type="NCBI Taxonomy" id="1796635"/>
    <lineage>
        <taxon>Bacteria</taxon>
        <taxon>Bacillati</taxon>
        <taxon>Bacillota</taxon>
        <taxon>Erysipelotrichia</taxon>
        <taxon>Erysipelotrichales</taxon>
        <taxon>Erysipelotrichaceae</taxon>
        <taxon>Longicatena</taxon>
    </lineage>
</organism>
<comment type="subcellular location">
    <subcellularLocation>
        <location evidence="1">Cell membrane</location>
        <topology evidence="1">Multi-pass membrane protein</topology>
    </subcellularLocation>
</comment>
<evidence type="ECO:0000313" key="10">
    <source>
        <dbReference type="Proteomes" id="UP000295773"/>
    </source>
</evidence>
<feature type="transmembrane region" description="Helical" evidence="8">
    <location>
        <begin position="74"/>
        <end position="98"/>
    </location>
</feature>
<keyword evidence="10" id="KW-1185">Reference proteome</keyword>